<dbReference type="InterPro" id="IPR013321">
    <property type="entry name" value="Arc_rbn_hlx_hlx"/>
</dbReference>
<dbReference type="Proteomes" id="UP000177392">
    <property type="component" value="Unassembled WGS sequence"/>
</dbReference>
<dbReference type="EMBL" id="MHQB01000045">
    <property type="protein sequence ID" value="OGZ93170.1"/>
    <property type="molecule type" value="Genomic_DNA"/>
</dbReference>
<comment type="caution">
    <text evidence="1">The sequence shown here is derived from an EMBL/GenBank/DDBJ whole genome shotgun (WGS) entry which is preliminary data.</text>
</comment>
<evidence type="ECO:0000313" key="1">
    <source>
        <dbReference type="EMBL" id="OGZ93170.1"/>
    </source>
</evidence>
<name>A0A1G2K3T5_9BACT</name>
<evidence type="ECO:0000313" key="2">
    <source>
        <dbReference type="Proteomes" id="UP000177392"/>
    </source>
</evidence>
<dbReference type="Gene3D" id="1.10.1220.10">
    <property type="entry name" value="Met repressor-like"/>
    <property type="match status" value="1"/>
</dbReference>
<dbReference type="GO" id="GO:0006355">
    <property type="term" value="P:regulation of DNA-templated transcription"/>
    <property type="evidence" value="ECO:0007669"/>
    <property type="project" value="InterPro"/>
</dbReference>
<gene>
    <name evidence="1" type="ORF">A2131_00480</name>
</gene>
<reference evidence="1 2" key="1">
    <citation type="journal article" date="2016" name="Nat. Commun.">
        <title>Thousands of microbial genomes shed light on interconnected biogeochemical processes in an aquifer system.</title>
        <authorList>
            <person name="Anantharaman K."/>
            <person name="Brown C.T."/>
            <person name="Hug L.A."/>
            <person name="Sharon I."/>
            <person name="Castelle C.J."/>
            <person name="Probst A.J."/>
            <person name="Thomas B.C."/>
            <person name="Singh A."/>
            <person name="Wilkins M.J."/>
            <person name="Karaoz U."/>
            <person name="Brodie E.L."/>
            <person name="Williams K.H."/>
            <person name="Hubbard S.S."/>
            <person name="Banfield J.F."/>
        </authorList>
    </citation>
    <scope>NUCLEOTIDE SEQUENCE [LARGE SCALE GENOMIC DNA]</scope>
</reference>
<protein>
    <recommendedName>
        <fullName evidence="3">Damage-inducible protein J</fullName>
    </recommendedName>
</protein>
<organism evidence="1 2">
    <name type="scientific">Candidatus Sungbacteria bacterium GWC2_49_10</name>
    <dbReference type="NCBI Taxonomy" id="1802263"/>
    <lineage>
        <taxon>Bacteria</taxon>
        <taxon>Candidatus Sungiibacteriota</taxon>
    </lineage>
</organism>
<dbReference type="AlphaFoldDB" id="A0A1G2K3T5"/>
<evidence type="ECO:0008006" key="3">
    <source>
        <dbReference type="Google" id="ProtNLM"/>
    </source>
</evidence>
<accession>A0A1G2K3T5</accession>
<proteinExistence type="predicted"/>
<sequence length="86" mass="9655">MSIKADVDVKRRAQKAAKELGIPLSTIVNAYLKQLGREPRVSFVVPLRPNKKTKELLQRASKDLRKGRNISPAFSTAGEMDEYLES</sequence>